<reference evidence="3 4" key="1">
    <citation type="journal article" date="2010" name="Science">
        <title>Pathogenicity determinants in smut fungi revealed by genome comparison.</title>
        <authorList>
            <person name="Schirawski J."/>
            <person name="Mannhaupt G."/>
            <person name="Muench K."/>
            <person name="Brefort T."/>
            <person name="Schipper K."/>
            <person name="Doehlemann G."/>
            <person name="Di Stasio M."/>
            <person name="Roessel N."/>
            <person name="Mendoza-Mendoza A."/>
            <person name="Pester D."/>
            <person name="Mueller O."/>
            <person name="Winterberg B."/>
            <person name="Meyer E."/>
            <person name="Ghareeb H."/>
            <person name="Wollenberg T."/>
            <person name="Muensterkoetter M."/>
            <person name="Wong P."/>
            <person name="Walter M."/>
            <person name="Stukenbrock E."/>
            <person name="Gueldener U."/>
            <person name="Kahmann R."/>
        </authorList>
    </citation>
    <scope>NUCLEOTIDE SEQUENCE [LARGE SCALE GENOMIC DNA]</scope>
    <source>
        <strain evidence="4">SRZ2</strain>
    </source>
</reference>
<feature type="compositionally biased region" description="Polar residues" evidence="1">
    <location>
        <begin position="994"/>
        <end position="1020"/>
    </location>
</feature>
<evidence type="ECO:0000313" key="4">
    <source>
        <dbReference type="Proteomes" id="UP000008867"/>
    </source>
</evidence>
<proteinExistence type="predicted"/>
<feature type="region of interest" description="Disordered" evidence="1">
    <location>
        <begin position="796"/>
        <end position="833"/>
    </location>
</feature>
<feature type="compositionally biased region" description="Polar residues" evidence="1">
    <location>
        <begin position="1038"/>
        <end position="1050"/>
    </location>
</feature>
<feature type="region of interest" description="Disordered" evidence="1">
    <location>
        <begin position="957"/>
        <end position="1069"/>
    </location>
</feature>
<dbReference type="Gene3D" id="3.40.50.12230">
    <property type="match status" value="1"/>
</dbReference>
<keyword evidence="4" id="KW-1185">Reference proteome</keyword>
<dbReference type="InterPro" id="IPR029045">
    <property type="entry name" value="ClpP/crotonase-like_dom_sf"/>
</dbReference>
<dbReference type="SUPFAM" id="SSF52096">
    <property type="entry name" value="ClpP/crotonase"/>
    <property type="match status" value="1"/>
</dbReference>
<sequence>MKILFICTAFNSLAQRTALALRQNGHAVTVEYALSPEIMLEAAELAQPDLIICPFLTKHVPPKVYNTWMTLIVHPGPPGDAGPSAIDWCLIGDMGELEDADQQLALIDAKHTVKNARPTMRSHWGVTVLQAIEAFDAGPVWAFDQFELGDDNAAMSKSDLYRGPVTRAAVNAVLAAVERITTCAMQQAQDAGSSYLPIKASFTAPSHFRTQCVSRGVPFLGGRTHDRPLLRASQRDSFALLPPTPAGSTTKPRLSADAILQRIRSADSQPGMLSNLFGTPLFLYNAQVQRDALPPAVAARQAALNQPGTVLATREGAVLVDVGADLPLWIGHLRRPKAKADKYLHPKLPAVMALLSMPETAAKLSLGDASKVPEWSATAGFGSDPEQPWKRRPGTYQQVWVDVEASPKTGASIAYVHADFYNGAFSTTQCEILLDALQWTLKLASLKAVVMLGGPGYFSNGIALNVIEGAPDPSAEGWANINAIDDCVQALLAPKGIVTFAAMRGNAAAGGLAMATAADFVICAESAVLNAHYRGLGLFGSEWHTYSWYERCGSRVASQFAREMLPMSSHEAKRLGLIDFVLDNDAMGAEGMLTSIKQLVNEVMDANVDAVGGSGITATGAPWTRSLRPASADAGHSTLLSEQILRNKTRYLAYIFAESGADAAGQSLTLDEHFQRYRKHELSQMTLDFFHPHRNQRFASRCTGFVRKLVTSSTPMRFALHRRYDGDWSAESSQRAARLDEEEQDEFDALAEYPASAAVARLPSVRPEYVPHNVELSRTTRAYSVGQDTLASAVSADGVGGALTPLGNDSERSSTSTAPTTPREGSPKPVLSLGDEEAQRVEIEAAQLRVRRVAPSAGLLGNGAAVKRGPTVISFVAAGKDGGGVKTLPERGSSIKKAAVPSKVASPKEAKEAGDKKAQGKIQRFFLSLSRKSRANLQSDAEAAAFVVVPPVPKTAAPVPASFKSSDSAPPAPRTATTTSRTDAETRQRRRSSISDVFSMLQNANRPAVNNASHDSTASATKAERRRSWRPISSSSSTLTLDRTPASPNKSLPPTPGAKANGFQPNVAATPKIVEEAFAAMSQKDGGSPDENEGGENCLWSCYYAEDGAKHQRGRSPGAVGQPGVPAA</sequence>
<dbReference type="InterPro" id="IPR047180">
    <property type="entry name" value="HoxX-like"/>
</dbReference>
<dbReference type="Pfam" id="PF00378">
    <property type="entry name" value="ECH_1"/>
    <property type="match status" value="1"/>
</dbReference>
<dbReference type="Gene3D" id="3.90.226.10">
    <property type="entry name" value="2-enoyl-CoA Hydratase, Chain A, domain 1"/>
    <property type="match status" value="1"/>
</dbReference>
<dbReference type="VEuPathDB" id="FungiDB:sr12619"/>
<dbReference type="Proteomes" id="UP000008867">
    <property type="component" value="Chromosome 3"/>
</dbReference>
<dbReference type="Pfam" id="PF02911">
    <property type="entry name" value="Formyl_trans_C"/>
    <property type="match status" value="1"/>
</dbReference>
<dbReference type="InterPro" id="IPR001753">
    <property type="entry name" value="Enoyl-CoA_hydra/iso"/>
</dbReference>
<evidence type="ECO:0000256" key="1">
    <source>
        <dbReference type="SAM" id="MobiDB-lite"/>
    </source>
</evidence>
<feature type="compositionally biased region" description="Basic and acidic residues" evidence="1">
    <location>
        <begin position="906"/>
        <end position="917"/>
    </location>
</feature>
<feature type="compositionally biased region" description="Low complexity" evidence="1">
    <location>
        <begin position="957"/>
        <end position="981"/>
    </location>
</feature>
<feature type="region of interest" description="Disordered" evidence="1">
    <location>
        <begin position="887"/>
        <end position="917"/>
    </location>
</feature>
<protein>
    <recommendedName>
        <fullName evidence="2">Formyl transferase C-terminal domain-containing protein</fullName>
    </recommendedName>
</protein>
<dbReference type="CDD" id="cd08650">
    <property type="entry name" value="FMT_core_HypX_N"/>
    <property type="match status" value="1"/>
</dbReference>
<gene>
    <name evidence="3" type="ORF">sr12619</name>
</gene>
<feature type="region of interest" description="Disordered" evidence="1">
    <location>
        <begin position="1078"/>
        <end position="1097"/>
    </location>
</feature>
<dbReference type="PANTHER" id="PTHR43388">
    <property type="entry name" value="HYDROGENASE MATURATION FACTOR HOXX"/>
    <property type="match status" value="1"/>
</dbReference>
<dbReference type="PANTHER" id="PTHR43388:SF1">
    <property type="entry name" value="HYDROGENASE MATURATION FACTOR HOXX"/>
    <property type="match status" value="1"/>
</dbReference>
<dbReference type="CDD" id="cd06558">
    <property type="entry name" value="crotonase-like"/>
    <property type="match status" value="1"/>
</dbReference>
<dbReference type="OrthoDB" id="5126881at2759"/>
<feature type="compositionally biased region" description="Low complexity" evidence="1">
    <location>
        <begin position="813"/>
        <end position="824"/>
    </location>
</feature>
<dbReference type="HOGENOM" id="CLU_008537_0_0_1"/>
<dbReference type="InterPro" id="IPR005793">
    <property type="entry name" value="Formyl_trans_C"/>
</dbReference>
<dbReference type="InterPro" id="IPR036477">
    <property type="entry name" value="Formyl_transf_N_sf"/>
</dbReference>
<dbReference type="SUPFAM" id="SSF53328">
    <property type="entry name" value="Formyltransferase"/>
    <property type="match status" value="1"/>
</dbReference>
<dbReference type="AlphaFoldDB" id="E6ZX06"/>
<organism evidence="3 4">
    <name type="scientific">Sporisorium reilianum (strain SRZ2)</name>
    <name type="common">Maize head smut fungus</name>
    <dbReference type="NCBI Taxonomy" id="999809"/>
    <lineage>
        <taxon>Eukaryota</taxon>
        <taxon>Fungi</taxon>
        <taxon>Dikarya</taxon>
        <taxon>Basidiomycota</taxon>
        <taxon>Ustilaginomycotina</taxon>
        <taxon>Ustilaginomycetes</taxon>
        <taxon>Ustilaginales</taxon>
        <taxon>Ustilaginaceae</taxon>
        <taxon>Sporisorium</taxon>
    </lineage>
</organism>
<evidence type="ECO:0000313" key="3">
    <source>
        <dbReference type="EMBL" id="CBQ71763.1"/>
    </source>
</evidence>
<name>E6ZX06_SPORE</name>
<evidence type="ECO:0000259" key="2">
    <source>
        <dbReference type="Pfam" id="PF02911"/>
    </source>
</evidence>
<feature type="domain" description="Formyl transferase C-terminal" evidence="2">
    <location>
        <begin position="255"/>
        <end position="339"/>
    </location>
</feature>
<dbReference type="eggNOG" id="ENOG502QVN5">
    <property type="taxonomic scope" value="Eukaryota"/>
</dbReference>
<accession>E6ZX06</accession>
<dbReference type="EMBL" id="FQ311452">
    <property type="protein sequence ID" value="CBQ71763.1"/>
    <property type="molecule type" value="Genomic_DNA"/>
</dbReference>